<feature type="region of interest" description="Disordered" evidence="18">
    <location>
        <begin position="709"/>
        <end position="736"/>
    </location>
</feature>
<dbReference type="GO" id="GO:0003924">
    <property type="term" value="F:GTPase activity"/>
    <property type="evidence" value="ECO:0007669"/>
    <property type="project" value="InterPro"/>
</dbReference>
<comment type="cofactor">
    <cofactor evidence="1">
        <name>Mg(2+)</name>
        <dbReference type="ChEBI" id="CHEBI:18420"/>
    </cofactor>
</comment>
<proteinExistence type="inferred from homology"/>
<evidence type="ECO:0000256" key="17">
    <source>
        <dbReference type="ARBA" id="ARBA00045184"/>
    </source>
</evidence>
<evidence type="ECO:0000256" key="5">
    <source>
        <dbReference type="ARBA" id="ARBA00022692"/>
    </source>
</evidence>
<organism evidence="20 21">
    <name type="scientific">Platanthera zijinensis</name>
    <dbReference type="NCBI Taxonomy" id="2320716"/>
    <lineage>
        <taxon>Eukaryota</taxon>
        <taxon>Viridiplantae</taxon>
        <taxon>Streptophyta</taxon>
        <taxon>Embryophyta</taxon>
        <taxon>Tracheophyta</taxon>
        <taxon>Spermatophyta</taxon>
        <taxon>Magnoliopsida</taxon>
        <taxon>Liliopsida</taxon>
        <taxon>Asparagales</taxon>
        <taxon>Orchidaceae</taxon>
        <taxon>Orchidoideae</taxon>
        <taxon>Orchideae</taxon>
        <taxon>Orchidinae</taxon>
        <taxon>Platanthera</taxon>
    </lineage>
</organism>
<evidence type="ECO:0000259" key="19">
    <source>
        <dbReference type="PROSITE" id="PS51720"/>
    </source>
</evidence>
<dbReference type="InterPro" id="IPR005690">
    <property type="entry name" value="Toc86_159"/>
</dbReference>
<evidence type="ECO:0000256" key="10">
    <source>
        <dbReference type="ARBA" id="ARBA00022842"/>
    </source>
</evidence>
<keyword evidence="13" id="KW-0342">GTP-binding</keyword>
<feature type="region of interest" description="Disordered" evidence="18">
    <location>
        <begin position="267"/>
        <end position="341"/>
    </location>
</feature>
<evidence type="ECO:0000313" key="20">
    <source>
        <dbReference type="EMBL" id="KAK8934976.1"/>
    </source>
</evidence>
<dbReference type="InterPro" id="IPR027417">
    <property type="entry name" value="P-loop_NTPase"/>
</dbReference>
<feature type="region of interest" description="Disordered" evidence="18">
    <location>
        <begin position="796"/>
        <end position="817"/>
    </location>
</feature>
<keyword evidence="9" id="KW-1002">Plastid outer membrane</keyword>
<dbReference type="Gene3D" id="3.40.50.300">
    <property type="entry name" value="P-loop containing nucleotide triphosphate hydrolases"/>
    <property type="match status" value="1"/>
</dbReference>
<dbReference type="GO" id="GO:0005525">
    <property type="term" value="F:GTP binding"/>
    <property type="evidence" value="ECO:0007669"/>
    <property type="project" value="UniProtKB-KW"/>
</dbReference>
<feature type="domain" description="AIG1-type G" evidence="19">
    <location>
        <begin position="453"/>
        <end position="682"/>
    </location>
</feature>
<dbReference type="Pfam" id="PF04548">
    <property type="entry name" value="AIG1"/>
    <property type="match status" value="1"/>
</dbReference>
<dbReference type="Pfam" id="PF11886">
    <property type="entry name" value="TOC159_MAD"/>
    <property type="match status" value="1"/>
</dbReference>
<keyword evidence="3" id="KW-0150">Chloroplast</keyword>
<name>A0AAP0BBY6_9ASPA</name>
<comment type="function">
    <text evidence="17">GTPase involved in protein precursor import into chloroplasts. Seems to recognize chloroplast-destined precursor proteins and regulate their presentation to the translocation channel through GTP hydrolysis. Probably specialized in the import of nuclear encoded non-photosynthetic preproteins from the cytoplasm to the chloroplast.</text>
</comment>
<dbReference type="NCBIfam" id="TIGR00993">
    <property type="entry name" value="3a0901s04IAP86"/>
    <property type="match status" value="1"/>
</dbReference>
<protein>
    <recommendedName>
        <fullName evidence="19">AIG1-type G domain-containing protein</fullName>
    </recommendedName>
</protein>
<dbReference type="EMBL" id="JBBWWQ010000012">
    <property type="protein sequence ID" value="KAK8934976.1"/>
    <property type="molecule type" value="Genomic_DNA"/>
</dbReference>
<dbReference type="GO" id="GO:0015031">
    <property type="term" value="P:protein transport"/>
    <property type="evidence" value="ECO:0007669"/>
    <property type="project" value="UniProtKB-KW"/>
</dbReference>
<evidence type="ECO:0000256" key="13">
    <source>
        <dbReference type="ARBA" id="ARBA00023134"/>
    </source>
</evidence>
<dbReference type="InterPro" id="IPR045058">
    <property type="entry name" value="GIMA/IAN/Toc"/>
</dbReference>
<keyword evidence="10" id="KW-0460">Magnesium</keyword>
<feature type="compositionally biased region" description="Basic and acidic residues" evidence="18">
    <location>
        <begin position="797"/>
        <end position="806"/>
    </location>
</feature>
<dbReference type="InterPro" id="IPR006703">
    <property type="entry name" value="G_AIG1"/>
</dbReference>
<evidence type="ECO:0000256" key="3">
    <source>
        <dbReference type="ARBA" id="ARBA00022528"/>
    </source>
</evidence>
<feature type="compositionally biased region" description="Polar residues" evidence="18">
    <location>
        <begin position="309"/>
        <end position="332"/>
    </location>
</feature>
<accession>A0AAP0BBY6</accession>
<dbReference type="GO" id="GO:0045036">
    <property type="term" value="P:protein targeting to chloroplast"/>
    <property type="evidence" value="ECO:0007669"/>
    <property type="project" value="InterPro"/>
</dbReference>
<keyword evidence="8" id="KW-0378">Hydrolase</keyword>
<feature type="region of interest" description="Disordered" evidence="18">
    <location>
        <begin position="178"/>
        <end position="197"/>
    </location>
</feature>
<evidence type="ECO:0000256" key="6">
    <source>
        <dbReference type="ARBA" id="ARBA00022723"/>
    </source>
</evidence>
<evidence type="ECO:0000256" key="18">
    <source>
        <dbReference type="SAM" id="MobiDB-lite"/>
    </source>
</evidence>
<dbReference type="GO" id="GO:0009707">
    <property type="term" value="C:chloroplast outer membrane"/>
    <property type="evidence" value="ECO:0007669"/>
    <property type="project" value="UniProtKB-SubCell"/>
</dbReference>
<sequence length="1088" mass="119293">MENGVEIVGGRPADAEHWAENGSEGFADSHFTNGGLNDSGENEIFEDTVTGAERVYTPQHLNLFVNFDGGMGSEGSNGDLGSVGNGSAGIRVNDQFPENEELVFREGVDSIANSHTNDTISEQIETARANKDNNGGDVLELNGDTANGEEMRENNWNGGESGGALVETYSVQGNGREIVSESDDDNLGSENPANGVAGDEAAFYKSCVEEFESEEDILSKREVEEMRSERIDEIREDDGARNMADSLLMEDGSVYFDVASENEEHLKQGVGSIPESKSAVKEGTPADSVLVEEISKLSSAEDGDDDENNNFSHGAPSSNSRPEPSDAPSLSTRPAGLGTSVPLLESTSRSFQLSRANVSVPHQRTMISEDLVTDVMEESDEIREKLQMIRVKFVRVAYRLGQTPHNEVVAQVLYRLGLAEQVTRRTNSQGVFGFDRASVMAKQLEAGGKEPLNFTCTIMVIGKTGVGKSATINSIFDDAELHTNAFQLCTKRIQNVVGTVQGIKVRVIDTPGLSSCPSDQRRNEKILNSMKSFISKTPPDVVLYFDRLDIRSRDYGDVPLLRTITDVFGSSIWFNAIVVLTHACAAPPDGPNGTPLSYEMFVTQRSHVVQQAIRQAAGDAVLMNPVSLVENHSACRMNRAGQRVLPNGLVWKPQLLLLSFASKILHEANMLLKLDDSPPGRPFTLHTRSPPLPFLLSSLLQSKPHLKLPEEQMDDEDNMFEGGEETSDADDASDYDELPPFKYLGRSELAKLSKVQRRAYYDELDYREKLFFKKQLREEKKHRKLLKKMSESVPDVSIDHNGKNVEDESGVPASIPVPMPDVALPNSFDSDYPTHRYRFLDSSSSWVVKPVLETQGWDHDVGYEGLNVERLFVVRNKIPLSISGQLTKDKKDCSLQLEVASLVKHNERTASSVCFDLQTVGKDMAYTLRGETMSNFFWRNAPAAGLSVTVLGDSISAGAKFEDKLMLSKRFSVLISGGAMTSRGDVAYGGRLESVLKDKEYPLGRSLSTIALSFVDWHGDLAVGCNIQSQHPLGRGTNAICHGNFSNKGSGQVGIRLNTSDHLQMALIALLPIFRNAIRLLFASSESP</sequence>
<evidence type="ECO:0000256" key="16">
    <source>
        <dbReference type="ARBA" id="ARBA00023775"/>
    </source>
</evidence>
<dbReference type="PANTHER" id="PTHR10903">
    <property type="entry name" value="GTPASE, IMAP FAMILY MEMBER-RELATED"/>
    <property type="match status" value="1"/>
</dbReference>
<keyword evidence="21" id="KW-1185">Reference proteome</keyword>
<gene>
    <name evidence="20" type="ORF">KSP39_PZI015071</name>
</gene>
<dbReference type="InterPro" id="IPR024283">
    <property type="entry name" value="TOC159_MAD"/>
</dbReference>
<dbReference type="GO" id="GO:0046872">
    <property type="term" value="F:metal ion binding"/>
    <property type="evidence" value="ECO:0007669"/>
    <property type="project" value="UniProtKB-KW"/>
</dbReference>
<evidence type="ECO:0000256" key="14">
    <source>
        <dbReference type="ARBA" id="ARBA00023136"/>
    </source>
</evidence>
<evidence type="ECO:0000256" key="4">
    <source>
        <dbReference type="ARBA" id="ARBA00022640"/>
    </source>
</evidence>
<dbReference type="CDD" id="cd01853">
    <property type="entry name" value="Toc34_like"/>
    <property type="match status" value="1"/>
</dbReference>
<feature type="compositionally biased region" description="Acidic residues" evidence="18">
    <location>
        <begin position="711"/>
        <end position="736"/>
    </location>
</feature>
<evidence type="ECO:0000256" key="7">
    <source>
        <dbReference type="ARBA" id="ARBA00022741"/>
    </source>
</evidence>
<keyword evidence="14" id="KW-0472">Membrane</keyword>
<keyword evidence="7" id="KW-0547">Nucleotide-binding</keyword>
<evidence type="ECO:0000256" key="9">
    <source>
        <dbReference type="ARBA" id="ARBA00022805"/>
    </source>
</evidence>
<comment type="subcellular location">
    <subcellularLocation>
        <location evidence="15">Plastid</location>
        <location evidence="15">Chloroplast outer membrane</location>
        <topology evidence="15">Single-pass membrane protein</topology>
    </subcellularLocation>
</comment>
<evidence type="ECO:0000256" key="1">
    <source>
        <dbReference type="ARBA" id="ARBA00001946"/>
    </source>
</evidence>
<keyword evidence="4" id="KW-0934">Plastid</keyword>
<evidence type="ECO:0000256" key="2">
    <source>
        <dbReference type="ARBA" id="ARBA00022448"/>
    </source>
</evidence>
<reference evidence="20 21" key="1">
    <citation type="journal article" date="2022" name="Nat. Plants">
        <title>Genomes of leafy and leafless Platanthera orchids illuminate the evolution of mycoheterotrophy.</title>
        <authorList>
            <person name="Li M.H."/>
            <person name="Liu K.W."/>
            <person name="Li Z."/>
            <person name="Lu H.C."/>
            <person name="Ye Q.L."/>
            <person name="Zhang D."/>
            <person name="Wang J.Y."/>
            <person name="Li Y.F."/>
            <person name="Zhong Z.M."/>
            <person name="Liu X."/>
            <person name="Yu X."/>
            <person name="Liu D.K."/>
            <person name="Tu X.D."/>
            <person name="Liu B."/>
            <person name="Hao Y."/>
            <person name="Liao X.Y."/>
            <person name="Jiang Y.T."/>
            <person name="Sun W.H."/>
            <person name="Chen J."/>
            <person name="Chen Y.Q."/>
            <person name="Ai Y."/>
            <person name="Zhai J.W."/>
            <person name="Wu S.S."/>
            <person name="Zhou Z."/>
            <person name="Hsiao Y.Y."/>
            <person name="Wu W.L."/>
            <person name="Chen Y.Y."/>
            <person name="Lin Y.F."/>
            <person name="Hsu J.L."/>
            <person name="Li C.Y."/>
            <person name="Wang Z.W."/>
            <person name="Zhao X."/>
            <person name="Zhong W.Y."/>
            <person name="Ma X.K."/>
            <person name="Ma L."/>
            <person name="Huang J."/>
            <person name="Chen G.Z."/>
            <person name="Huang M.Z."/>
            <person name="Huang L."/>
            <person name="Peng D.H."/>
            <person name="Luo Y.B."/>
            <person name="Zou S.Q."/>
            <person name="Chen S.P."/>
            <person name="Lan S."/>
            <person name="Tsai W.C."/>
            <person name="Van de Peer Y."/>
            <person name="Liu Z.J."/>
        </authorList>
    </citation>
    <scope>NUCLEOTIDE SEQUENCE [LARGE SCALE GENOMIC DNA]</scope>
    <source>
        <strain evidence="20">Lor287</strain>
    </source>
</reference>
<dbReference type="SUPFAM" id="SSF52540">
    <property type="entry name" value="P-loop containing nucleoside triphosphate hydrolases"/>
    <property type="match status" value="1"/>
</dbReference>
<dbReference type="Proteomes" id="UP001418222">
    <property type="component" value="Unassembled WGS sequence"/>
</dbReference>
<keyword evidence="5" id="KW-0812">Transmembrane</keyword>
<evidence type="ECO:0000256" key="12">
    <source>
        <dbReference type="ARBA" id="ARBA00022989"/>
    </source>
</evidence>
<comment type="similarity">
    <text evidence="16">Belongs to the TRAFAC class TrmE-Era-EngA-EngB-Septin-like GTPase superfamily. AIG1/Toc34/Toc159-like paraseptin GTPase family. TOC159 subfamily.</text>
</comment>
<keyword evidence="6" id="KW-0479">Metal-binding</keyword>
<evidence type="ECO:0000256" key="8">
    <source>
        <dbReference type="ARBA" id="ARBA00022801"/>
    </source>
</evidence>
<comment type="caution">
    <text evidence="20">The sequence shown here is derived from an EMBL/GenBank/DDBJ whole genome shotgun (WGS) entry which is preliminary data.</text>
</comment>
<dbReference type="PROSITE" id="PS51720">
    <property type="entry name" value="G_AIG1"/>
    <property type="match status" value="1"/>
</dbReference>
<keyword evidence="12" id="KW-1133">Transmembrane helix</keyword>
<dbReference type="FunFam" id="3.40.50.300:FF:000413">
    <property type="entry name" value="Translocase of chloroplast 120, chloroplastic"/>
    <property type="match status" value="1"/>
</dbReference>
<evidence type="ECO:0000256" key="15">
    <source>
        <dbReference type="ARBA" id="ARBA00023766"/>
    </source>
</evidence>
<dbReference type="AlphaFoldDB" id="A0AAP0BBY6"/>
<dbReference type="PANTHER" id="PTHR10903:SF135">
    <property type="entry name" value="TRANSLOCASE OF CHLOROPLAST 120, CHLOROPLASTIC-RELATED"/>
    <property type="match status" value="1"/>
</dbReference>
<evidence type="ECO:0000256" key="11">
    <source>
        <dbReference type="ARBA" id="ARBA00022927"/>
    </source>
</evidence>
<keyword evidence="2" id="KW-0813">Transport</keyword>
<evidence type="ECO:0000313" key="21">
    <source>
        <dbReference type="Proteomes" id="UP001418222"/>
    </source>
</evidence>
<keyword evidence="11" id="KW-0653">Protein transport</keyword>